<evidence type="ECO:0000256" key="1">
    <source>
        <dbReference type="SAM" id="MobiDB-lite"/>
    </source>
</evidence>
<name>M7BFQ2_CHEMY</name>
<feature type="compositionally biased region" description="Basic and acidic residues" evidence="1">
    <location>
        <begin position="8"/>
        <end position="23"/>
    </location>
</feature>
<feature type="region of interest" description="Disordered" evidence="1">
    <location>
        <begin position="148"/>
        <end position="171"/>
    </location>
</feature>
<feature type="region of interest" description="Disordered" evidence="1">
    <location>
        <begin position="1"/>
        <end position="25"/>
    </location>
</feature>
<sequence>GQQAPAPKSKDSKHLDLFGRKESSTGGLQVRIANQLEASIPGTLLKFKELVPAESREEFGAIVEEGRAVTRTSLQASLDAAGSATHNLSSGIAKQHSSSLQASELLPEVQQTMQDLPFDGAGLFAEQMDCRPHSLKDSQVTEIVGHAHPNIPMQQPQRSYPPGLLQEKGQE</sequence>
<dbReference type="Proteomes" id="UP000031443">
    <property type="component" value="Unassembled WGS sequence"/>
</dbReference>
<organism evidence="2 3">
    <name type="scientific">Chelonia mydas</name>
    <name type="common">Green sea-turtle</name>
    <name type="synonym">Chelonia agassizi</name>
    <dbReference type="NCBI Taxonomy" id="8469"/>
    <lineage>
        <taxon>Eukaryota</taxon>
        <taxon>Metazoa</taxon>
        <taxon>Chordata</taxon>
        <taxon>Craniata</taxon>
        <taxon>Vertebrata</taxon>
        <taxon>Euteleostomi</taxon>
        <taxon>Archelosauria</taxon>
        <taxon>Testudinata</taxon>
        <taxon>Testudines</taxon>
        <taxon>Cryptodira</taxon>
        <taxon>Durocryptodira</taxon>
        <taxon>Americhelydia</taxon>
        <taxon>Chelonioidea</taxon>
        <taxon>Cheloniidae</taxon>
        <taxon>Chelonia</taxon>
    </lineage>
</organism>
<proteinExistence type="predicted"/>
<dbReference type="Gene3D" id="1.10.287.3160">
    <property type="match status" value="1"/>
</dbReference>
<evidence type="ECO:0000313" key="2">
    <source>
        <dbReference type="EMBL" id="EMP36034.1"/>
    </source>
</evidence>
<dbReference type="EMBL" id="KB526692">
    <property type="protein sequence ID" value="EMP36034.1"/>
    <property type="molecule type" value="Genomic_DNA"/>
</dbReference>
<keyword evidence="3" id="KW-1185">Reference proteome</keyword>
<accession>M7BFQ2</accession>
<gene>
    <name evidence="2" type="ORF">UY3_06768</name>
</gene>
<dbReference type="AlphaFoldDB" id="M7BFQ2"/>
<reference evidence="3" key="1">
    <citation type="journal article" date="2013" name="Nat. Genet.">
        <title>The draft genomes of soft-shell turtle and green sea turtle yield insights into the development and evolution of the turtle-specific body plan.</title>
        <authorList>
            <person name="Wang Z."/>
            <person name="Pascual-Anaya J."/>
            <person name="Zadissa A."/>
            <person name="Li W."/>
            <person name="Niimura Y."/>
            <person name="Huang Z."/>
            <person name="Li C."/>
            <person name="White S."/>
            <person name="Xiong Z."/>
            <person name="Fang D."/>
            <person name="Wang B."/>
            <person name="Ming Y."/>
            <person name="Chen Y."/>
            <person name="Zheng Y."/>
            <person name="Kuraku S."/>
            <person name="Pignatelli M."/>
            <person name="Herrero J."/>
            <person name="Beal K."/>
            <person name="Nozawa M."/>
            <person name="Li Q."/>
            <person name="Wang J."/>
            <person name="Zhang H."/>
            <person name="Yu L."/>
            <person name="Shigenobu S."/>
            <person name="Wang J."/>
            <person name="Liu J."/>
            <person name="Flicek P."/>
            <person name="Searle S."/>
            <person name="Wang J."/>
            <person name="Kuratani S."/>
            <person name="Yin Y."/>
            <person name="Aken B."/>
            <person name="Zhang G."/>
            <person name="Irie N."/>
        </authorList>
    </citation>
    <scope>NUCLEOTIDE SEQUENCE [LARGE SCALE GENOMIC DNA]</scope>
</reference>
<feature type="non-terminal residue" evidence="2">
    <location>
        <position position="1"/>
    </location>
</feature>
<protein>
    <submittedName>
        <fullName evidence="2">Uncharacterized protein</fullName>
    </submittedName>
</protein>
<evidence type="ECO:0000313" key="3">
    <source>
        <dbReference type="Proteomes" id="UP000031443"/>
    </source>
</evidence>